<dbReference type="InterPro" id="IPR003593">
    <property type="entry name" value="AAA+_ATPase"/>
</dbReference>
<dbReference type="Gene3D" id="3.40.50.300">
    <property type="entry name" value="P-loop containing nucleotide triphosphate hydrolases"/>
    <property type="match status" value="2"/>
</dbReference>
<proteinExistence type="inferred from homology"/>
<dbReference type="InterPro" id="IPR017871">
    <property type="entry name" value="ABC_transporter-like_CS"/>
</dbReference>
<feature type="transmembrane region" description="Helical" evidence="10">
    <location>
        <begin position="816"/>
        <end position="838"/>
    </location>
</feature>
<dbReference type="InterPro" id="IPR034001">
    <property type="entry name" value="ABCG_PDR_1"/>
</dbReference>
<dbReference type="CDD" id="cd03232">
    <property type="entry name" value="ABCG_PDR_domain2"/>
    <property type="match status" value="1"/>
</dbReference>
<feature type="transmembrane region" description="Helical" evidence="10">
    <location>
        <begin position="681"/>
        <end position="699"/>
    </location>
</feature>
<feature type="transmembrane region" description="Helical" evidence="10">
    <location>
        <begin position="1360"/>
        <end position="1376"/>
    </location>
</feature>
<feature type="compositionally biased region" description="Acidic residues" evidence="9">
    <location>
        <begin position="99"/>
        <end position="108"/>
    </location>
</feature>
<evidence type="ECO:0000259" key="11">
    <source>
        <dbReference type="PROSITE" id="PS50893"/>
    </source>
</evidence>
<keyword evidence="4 10" id="KW-0812">Transmembrane</keyword>
<organism evidence="12 13">
    <name type="scientific">Heterodermia speciosa</name>
    <dbReference type="NCBI Taxonomy" id="116794"/>
    <lineage>
        <taxon>Eukaryota</taxon>
        <taxon>Fungi</taxon>
        <taxon>Dikarya</taxon>
        <taxon>Ascomycota</taxon>
        <taxon>Pezizomycotina</taxon>
        <taxon>Lecanoromycetes</taxon>
        <taxon>OSLEUM clade</taxon>
        <taxon>Lecanoromycetidae</taxon>
        <taxon>Caliciales</taxon>
        <taxon>Physciaceae</taxon>
        <taxon>Heterodermia</taxon>
    </lineage>
</organism>
<dbReference type="EMBL" id="CAJPDS010000027">
    <property type="protein sequence ID" value="CAF9921023.1"/>
    <property type="molecule type" value="Genomic_DNA"/>
</dbReference>
<dbReference type="InterPro" id="IPR029481">
    <property type="entry name" value="ABC_trans_N"/>
</dbReference>
<dbReference type="Pfam" id="PF19055">
    <property type="entry name" value="ABC2_membrane_7"/>
    <property type="match status" value="1"/>
</dbReference>
<feature type="compositionally biased region" description="Polar residues" evidence="9">
    <location>
        <begin position="16"/>
        <end position="26"/>
    </location>
</feature>
<feature type="compositionally biased region" description="Basic and acidic residues" evidence="9">
    <location>
        <begin position="861"/>
        <end position="871"/>
    </location>
</feature>
<feature type="transmembrane region" description="Helical" evidence="10">
    <location>
        <begin position="646"/>
        <end position="669"/>
    </location>
</feature>
<gene>
    <name evidence="12" type="ORF">HETSPECPRED_004409</name>
</gene>
<dbReference type="Pfam" id="PF01061">
    <property type="entry name" value="ABC2_membrane"/>
    <property type="match status" value="2"/>
</dbReference>
<keyword evidence="7 10" id="KW-1133">Transmembrane helix</keyword>
<dbReference type="InterPro" id="IPR013525">
    <property type="entry name" value="ABC2_TM"/>
</dbReference>
<evidence type="ECO:0000256" key="6">
    <source>
        <dbReference type="ARBA" id="ARBA00022840"/>
    </source>
</evidence>
<evidence type="ECO:0000256" key="2">
    <source>
        <dbReference type="ARBA" id="ARBA00006012"/>
    </source>
</evidence>
<dbReference type="FunFam" id="3.40.50.300:FF:002416">
    <property type="entry name" value="ABC multidrug transporter (Eurofung)"/>
    <property type="match status" value="1"/>
</dbReference>
<evidence type="ECO:0000256" key="10">
    <source>
        <dbReference type="SAM" id="Phobius"/>
    </source>
</evidence>
<keyword evidence="6" id="KW-0067">ATP-binding</keyword>
<feature type="domain" description="ABC transporter" evidence="11">
    <location>
        <begin position="213"/>
        <end position="467"/>
    </location>
</feature>
<dbReference type="InterPro" id="IPR003439">
    <property type="entry name" value="ABC_transporter-like_ATP-bd"/>
</dbReference>
<dbReference type="FunFam" id="3.40.50.300:FF:000054">
    <property type="entry name" value="ABC multidrug transporter atrF"/>
    <property type="match status" value="1"/>
</dbReference>
<evidence type="ECO:0000256" key="4">
    <source>
        <dbReference type="ARBA" id="ARBA00022692"/>
    </source>
</evidence>
<feature type="transmembrane region" description="Helical" evidence="10">
    <location>
        <begin position="1388"/>
        <end position="1412"/>
    </location>
</feature>
<feature type="compositionally biased region" description="Polar residues" evidence="9">
    <location>
        <begin position="50"/>
        <end position="83"/>
    </location>
</feature>
<feature type="transmembrane region" description="Helical" evidence="10">
    <location>
        <begin position="604"/>
        <end position="626"/>
    </location>
</feature>
<feature type="region of interest" description="Disordered" evidence="9">
    <location>
        <begin position="1201"/>
        <end position="1220"/>
    </location>
</feature>
<keyword evidence="5" id="KW-0547">Nucleotide-binding</keyword>
<evidence type="ECO:0000256" key="8">
    <source>
        <dbReference type="ARBA" id="ARBA00023136"/>
    </source>
</evidence>
<keyword evidence="3" id="KW-0813">Transport</keyword>
<sequence>MSDPERPHLDDVPGTWPSTSANSFRQQYMAPGHLQGSLNHQAGSDEDVGQTATTLQPVDSTTGTSNASSEDTQVPSSPESQPDGTAPADTKAVDHVDFGEEEDPDIEADGGFAPIKASATKDSTGRPSLYQSITRRQTNRSSRPTSYITPQASHSAEDQFEIEQLMSRIFGKNRQEQSEEERTRHVGLVFKDLTVKGVGLGAALQPTLGDIFLNLPRLIQGLIGKGPKIGQKPPIRTIVNKFTGCVRPGEMLLVLGRPGSGCSTFLKVLANQRYGYESVGGDVTYGGTDAKTMGKHYRGEVVYNPEDDLHYATISVKNTRTPGKESRNEGESATDYRREFLRVVSKLFWIEHTLATKVGDEFVRGVSGGEKKRVSIAEAMITKASIQCWDNSTRGLDASTALEYVQSLRSLTNMAHISTSVALYQAGESLYNLFDKVVLIDEGRCLYYGPTDDAAAYFENLGFSRPARWTTADFLTSVTDEHEREIKPGFEDRIPRSAEQFEQAYRTSEIFQQNLRDIGDFERETEEQRKQRLEARTEATKERNYTLPFYKQVIAVTKRQFLIMFGDQQSLIGKWGGILFQALIVGSLFYNLPPTSAGVFPRGGVLFFMLLFNALLALAELTSAFASRPIMLKHKSFSFHRPAAYAIAQTVVDVPLVFIQVLIFDVVVYFMAGLGRTASQFFISLLFLFIMTMSMYSFFRALGSLTKSLDIASRFTGIALQVLIVYTGYLIPPSKMHPWFKWLIWINPVQYGFEALMANEFNGLNIQCEPPFVVPQGPQASTQYQSCTIQGSQPGQISVNGSDYIKTAYTYSRSHLWRNFGIIIAFWLLFVFLTIVGMEIQKPNAGGGAVTIFKRGRAPKSVERAMEKGSTPEDEEKAATAGDEKLIDKDSSGSETELTAKGVAKNESIFTYQNVNYTIPYGKGERKLLNDVQGYVRPGRLTALMGASGAGKTTLLNTIAQRINFGVVKGDFLVDGRPLPKSFQRATGFAEQMDVHEPTATVREALRFSALLRQPAEVPLEEKYDYCERIIDLLEMRGIAGATIGNTGAGLNQEQRKRVTIGVELASKPELLMFLDEPTSGLDSAAAFNIVRFLRKLADSGQAILCTIHQPSAVLFEYFDELLLLKSGGRVVYHGSLGKDSREMIGYFERNGARKCPPDVNPAEYMLDAIGAGNPDYHGQDWGDVWAASPEYNQRSEEIQSMNDGRRNAKTNSKTDDEREYAMPLSTQLRAVVNRSFVAYWRDPDYVVGKTLLHIVTGLFNTFTFYHIGDSQIDQQSRLFSIFLTLTICPPLIQQLQPKYLNFRQIYQSREANSKIYSWLAFTTGAVLVELPYSIVAGSIYFCCWWWGAVGRYRTSFDSGYTWMMLMLFEIYYVGFGQMIAAISPNELLASLLVPVFFLFVVSFCGVVVPYASLPYFWRSWMYWLSPFHWILEGFLGVATHGRRVVCASSEFARFSPPPGQTCQSYAGAYIAQAGGYVQDGANGLCEFCQYATGDEFAASFHVFYSKKWLDYGVTWGFSIFNFAMVFLCSWLYLGGWKTIRSALSPAARKQRKEAARLNGVA</sequence>
<feature type="region of interest" description="Disordered" evidence="9">
    <location>
        <begin position="1"/>
        <end position="157"/>
    </location>
</feature>
<dbReference type="GO" id="GO:0016020">
    <property type="term" value="C:membrane"/>
    <property type="evidence" value="ECO:0007669"/>
    <property type="project" value="UniProtKB-SubCell"/>
</dbReference>
<feature type="transmembrane region" description="Helical" evidence="10">
    <location>
        <begin position="1317"/>
        <end position="1348"/>
    </location>
</feature>
<reference evidence="12" key="1">
    <citation type="submission" date="2021-03" db="EMBL/GenBank/DDBJ databases">
        <authorList>
            <person name="Tagirdzhanova G."/>
        </authorList>
    </citation>
    <scope>NUCLEOTIDE SEQUENCE</scope>
</reference>
<dbReference type="OrthoDB" id="245989at2759"/>
<evidence type="ECO:0000256" key="9">
    <source>
        <dbReference type="SAM" id="MobiDB-lite"/>
    </source>
</evidence>
<dbReference type="InterPro" id="IPR027417">
    <property type="entry name" value="P-loop_NTPase"/>
</dbReference>
<dbReference type="Pfam" id="PF14510">
    <property type="entry name" value="ABC_trans_N"/>
    <property type="match status" value="1"/>
</dbReference>
<dbReference type="PROSITE" id="PS00211">
    <property type="entry name" value="ABC_TRANSPORTER_1"/>
    <property type="match status" value="1"/>
</dbReference>
<evidence type="ECO:0000256" key="1">
    <source>
        <dbReference type="ARBA" id="ARBA00004141"/>
    </source>
</evidence>
<feature type="compositionally biased region" description="Polar residues" evidence="9">
    <location>
        <begin position="120"/>
        <end position="154"/>
    </location>
</feature>
<dbReference type="PROSITE" id="PS50893">
    <property type="entry name" value="ABC_TRANSPORTER_2"/>
    <property type="match status" value="2"/>
</dbReference>
<dbReference type="Pfam" id="PF00005">
    <property type="entry name" value="ABC_tran"/>
    <property type="match status" value="2"/>
</dbReference>
<feature type="domain" description="ABC transporter" evidence="11">
    <location>
        <begin position="910"/>
        <end position="1153"/>
    </location>
</feature>
<dbReference type="CDD" id="cd03233">
    <property type="entry name" value="ABCG_PDR_domain1"/>
    <property type="match status" value="1"/>
</dbReference>
<evidence type="ECO:0000313" key="13">
    <source>
        <dbReference type="Proteomes" id="UP000664521"/>
    </source>
</evidence>
<name>A0A8H3IJG2_9LECA</name>
<dbReference type="InterPro" id="IPR034003">
    <property type="entry name" value="ABCG_PDR_2"/>
</dbReference>
<protein>
    <recommendedName>
        <fullName evidence="11">ABC transporter domain-containing protein</fullName>
    </recommendedName>
</protein>
<dbReference type="SMART" id="SM00382">
    <property type="entry name" value="AAA"/>
    <property type="match status" value="2"/>
</dbReference>
<feature type="compositionally biased region" description="Basic and acidic residues" evidence="9">
    <location>
        <begin position="882"/>
        <end position="892"/>
    </location>
</feature>
<dbReference type="GO" id="GO:0016887">
    <property type="term" value="F:ATP hydrolysis activity"/>
    <property type="evidence" value="ECO:0007669"/>
    <property type="project" value="InterPro"/>
</dbReference>
<dbReference type="SUPFAM" id="SSF52540">
    <property type="entry name" value="P-loop containing nucleoside triphosphate hydrolases"/>
    <property type="match status" value="2"/>
</dbReference>
<feature type="transmembrane region" description="Helical" evidence="10">
    <location>
        <begin position="572"/>
        <end position="592"/>
    </location>
</feature>
<evidence type="ECO:0000313" key="12">
    <source>
        <dbReference type="EMBL" id="CAF9921023.1"/>
    </source>
</evidence>
<dbReference type="InterPro" id="IPR043926">
    <property type="entry name" value="ABCG_dom"/>
</dbReference>
<accession>A0A8H3IJG2</accession>
<evidence type="ECO:0000256" key="5">
    <source>
        <dbReference type="ARBA" id="ARBA00022741"/>
    </source>
</evidence>
<feature type="transmembrane region" description="Helical" evidence="10">
    <location>
        <begin position="711"/>
        <end position="731"/>
    </location>
</feature>
<dbReference type="Proteomes" id="UP000664521">
    <property type="component" value="Unassembled WGS sequence"/>
</dbReference>
<dbReference type="GO" id="GO:0005524">
    <property type="term" value="F:ATP binding"/>
    <property type="evidence" value="ECO:0007669"/>
    <property type="project" value="UniProtKB-KW"/>
</dbReference>
<dbReference type="GO" id="GO:0140359">
    <property type="term" value="F:ABC-type transporter activity"/>
    <property type="evidence" value="ECO:0007669"/>
    <property type="project" value="InterPro"/>
</dbReference>
<dbReference type="Pfam" id="PF06422">
    <property type="entry name" value="PDR_CDR"/>
    <property type="match status" value="1"/>
</dbReference>
<feature type="compositionally biased region" description="Basic and acidic residues" evidence="9">
    <location>
        <begin position="1"/>
        <end position="11"/>
    </location>
</feature>
<evidence type="ECO:0000256" key="7">
    <source>
        <dbReference type="ARBA" id="ARBA00022989"/>
    </source>
</evidence>
<comment type="subcellular location">
    <subcellularLocation>
        <location evidence="1">Membrane</location>
        <topology evidence="1">Multi-pass membrane protein</topology>
    </subcellularLocation>
</comment>
<keyword evidence="8 10" id="KW-0472">Membrane</keyword>
<evidence type="ECO:0000256" key="3">
    <source>
        <dbReference type="ARBA" id="ARBA00022448"/>
    </source>
</evidence>
<dbReference type="InterPro" id="IPR010929">
    <property type="entry name" value="PDR_CDR_ABC"/>
</dbReference>
<dbReference type="PANTHER" id="PTHR19241">
    <property type="entry name" value="ATP-BINDING CASSETTE TRANSPORTER"/>
    <property type="match status" value="1"/>
</dbReference>
<comment type="similarity">
    <text evidence="2">Belongs to the ABC transporter superfamily. ABCG family. PDR (TC 3.A.1.205) subfamily.</text>
</comment>
<feature type="transmembrane region" description="Helical" evidence="10">
    <location>
        <begin position="1514"/>
        <end position="1534"/>
    </location>
</feature>
<comment type="caution">
    <text evidence="12">The sequence shown here is derived from an EMBL/GenBank/DDBJ whole genome shotgun (WGS) entry which is preliminary data.</text>
</comment>
<keyword evidence="13" id="KW-1185">Reference proteome</keyword>
<feature type="region of interest" description="Disordered" evidence="9">
    <location>
        <begin position="861"/>
        <end position="893"/>
    </location>
</feature>